<name>A0A2N0TGV9_BIFLN</name>
<organism evidence="2 3">
    <name type="scientific">Bifidobacterium longum</name>
    <dbReference type="NCBI Taxonomy" id="216816"/>
    <lineage>
        <taxon>Bacteria</taxon>
        <taxon>Bacillati</taxon>
        <taxon>Actinomycetota</taxon>
        <taxon>Actinomycetes</taxon>
        <taxon>Bifidobacteriales</taxon>
        <taxon>Bifidobacteriaceae</taxon>
        <taxon>Bifidobacterium</taxon>
    </lineage>
</organism>
<dbReference type="EMBL" id="PJEG01000024">
    <property type="protein sequence ID" value="PKD13918.1"/>
    <property type="molecule type" value="Genomic_DNA"/>
</dbReference>
<evidence type="ECO:0000313" key="2">
    <source>
        <dbReference type="EMBL" id="PKD13918.1"/>
    </source>
</evidence>
<evidence type="ECO:0000313" key="3">
    <source>
        <dbReference type="Proteomes" id="UP000232928"/>
    </source>
</evidence>
<feature type="domain" description="Transcriptional regulator DIP2311-like C-terminal" evidence="1">
    <location>
        <begin position="203"/>
        <end position="245"/>
    </location>
</feature>
<dbReference type="InterPro" id="IPR036390">
    <property type="entry name" value="WH_DNA-bd_sf"/>
</dbReference>
<comment type="caution">
    <text evidence="2">The sequence shown here is derived from an EMBL/GenBank/DDBJ whole genome shotgun (WGS) entry which is preliminary data.</text>
</comment>
<sequence length="248" mass="27491">MIDADGLTISNPGGFIEGISGNNLLSAQPRSRNPRLPLILKTAGYAEQTGRDVDKIYIGSLANSGTMPDYSQSTSTEINLFIRRTVPDESFIRMVSEEEKGRGNSLSVWALIILSLLKEHRRLTMSQLHEFSRLEERRVVGAVEDLVKSGIVEASGSGASRSYILSSKVYKTDNTLPAYVRQNNISVTRQRGLVLELAEKNGGEVTFSDVMNLLGLSYISAYRLLKKMEDEGKLKHEGKGRSSRYFIV</sequence>
<dbReference type="Pfam" id="PF22168">
    <property type="entry name" value="DIP2311-like_C"/>
    <property type="match status" value="1"/>
</dbReference>
<dbReference type="InterPro" id="IPR036388">
    <property type="entry name" value="WH-like_DNA-bd_sf"/>
</dbReference>
<protein>
    <submittedName>
        <fullName evidence="2">Transcriptional regulator</fullName>
    </submittedName>
</protein>
<dbReference type="AlphaFoldDB" id="A0A2N0TGV9"/>
<dbReference type="Proteomes" id="UP000232928">
    <property type="component" value="Unassembled WGS sequence"/>
</dbReference>
<accession>A0A2N0TGV9</accession>
<evidence type="ECO:0000259" key="1">
    <source>
        <dbReference type="Pfam" id="PF22168"/>
    </source>
</evidence>
<dbReference type="Pfam" id="PF13749">
    <property type="entry name" value="HATPase_c_4"/>
    <property type="match status" value="1"/>
</dbReference>
<dbReference type="PANTHER" id="PTHR30595:SF6">
    <property type="entry name" value="SCHLAFEN ALBA-2 DOMAIN-CONTAINING PROTEIN"/>
    <property type="match status" value="1"/>
</dbReference>
<dbReference type="SUPFAM" id="SSF46785">
    <property type="entry name" value="Winged helix' DNA-binding domain"/>
    <property type="match status" value="2"/>
</dbReference>
<dbReference type="Gene3D" id="3.30.565.60">
    <property type="match status" value="1"/>
</dbReference>
<dbReference type="PANTHER" id="PTHR30595">
    <property type="entry name" value="GLPR-RELATED TRANSCRIPTIONAL REPRESSOR"/>
    <property type="match status" value="1"/>
</dbReference>
<reference evidence="2 3" key="1">
    <citation type="submission" date="2017-12" db="EMBL/GenBank/DDBJ databases">
        <title>Bifidobacterium longum APC/DPC strains.</title>
        <authorList>
            <person name="Arboleya S."/>
        </authorList>
    </citation>
    <scope>NUCLEOTIDE SEQUENCE [LARGE SCALE GENOMIC DNA]</scope>
    <source>
        <strain evidence="2 3">APC1461</strain>
    </source>
</reference>
<dbReference type="InterPro" id="IPR038475">
    <property type="entry name" value="RecG_C_sf"/>
</dbReference>
<gene>
    <name evidence="2" type="ORF">APC1461_1852</name>
</gene>
<dbReference type="Gene3D" id="1.10.10.10">
    <property type="entry name" value="Winged helix-like DNA-binding domain superfamily/Winged helix DNA-binding domain"/>
    <property type="match status" value="2"/>
</dbReference>
<dbReference type="InterPro" id="IPR054760">
    <property type="entry name" value="DIP2311-like_C"/>
</dbReference>
<proteinExistence type="predicted"/>